<dbReference type="InterPro" id="IPR014044">
    <property type="entry name" value="CAP_dom"/>
</dbReference>
<feature type="chain" id="PRO_5005896052" evidence="2">
    <location>
        <begin position="23"/>
        <end position="887"/>
    </location>
</feature>
<feature type="compositionally biased region" description="Polar residues" evidence="1">
    <location>
        <begin position="134"/>
        <end position="145"/>
    </location>
</feature>
<dbReference type="Proteomes" id="UP000046392">
    <property type="component" value="Unplaced"/>
</dbReference>
<evidence type="ECO:0000256" key="1">
    <source>
        <dbReference type="SAM" id="MobiDB-lite"/>
    </source>
</evidence>
<sequence length="887" mass="101986">MIFSLNIILYVNLFFLEGICQAPPSSSKKVSSKGSSEENDSNKVKTKSNVLMRVVSWRSKSKISHSKQRSGGEKQRINDIDKPDHLNNQGINKDFHVKDVESTPVKVEDGVKKRLVRGRSTIKRTPSRRPYKGANQQIDSSNNPNHLNYRVINGELYKGNVKESIAKFDKIINRKLNGKSVEDLTKDFNHNDHNDRSFLRARSMYTKKRLGYKNSSPFLQRRYSLSHATTRIKHATINQYIPEIVGFSIEPYLGSPEIYCISNYVWRDVWNGCGYKCFAADHFIQLKFRLIDELNRYRKIHGVEPLLKDLSLYGKAQKHALRLAGLRSLKRDRYDSSNGLVMGIAYYPAASVMMKKWYDEGYKYDYSKNYARPGSQSFTQLIWKKTTHVGIGVATKGYHIWLVLKLFPKGNIYGNCQVPPFTDSKIGVKTLSGESDSNDAITYSGVKIRAKKGRQSFRKTLRRKNSNGTKKQIDGAVNSNHLETQVIDGELHDGSQKQPTSKYDKNVKMRDVKGRSKSVRTRSKQRNVGTNQHMNDTDSSDHLSYRVINGDLHANGMESSPAKIEDVVKRRLVRGRSTIRKSLPRQPSKGRKDQINESNDPNNLDLRVISGKIYYGDIQQSKEKFDKILNSKSKGRSIEDITKVFDHNDHSLHRSMSSRKLSIVDRSLLLSNRRHSLAHATTRIKHPSVHQWIPTITGFSIEPYLGSPEIHCLSYEVWKYVWYRCDYKCFADNHFIELKYRLIEELNKYRKIHNVKPLYKDIGLYEKAHIHAITLAGTRSIKRDRHDKRNGLVMGAAYYPAASVIMKKWYDEGYKYDYSQNYARPGSQSFTQLIWKETTHVGIGVATRGYHIFVVLKLYPKGNVNGKYKSNINKPSKIKKCPNDDSD</sequence>
<feature type="compositionally biased region" description="Basic residues" evidence="1">
    <location>
        <begin position="515"/>
        <end position="525"/>
    </location>
</feature>
<dbReference type="Gene3D" id="3.40.33.10">
    <property type="entry name" value="CAP"/>
    <property type="match status" value="2"/>
</dbReference>
<feature type="signal peptide" evidence="2">
    <location>
        <begin position="1"/>
        <end position="22"/>
    </location>
</feature>
<feature type="region of interest" description="Disordered" evidence="1">
    <location>
        <begin position="121"/>
        <end position="145"/>
    </location>
</feature>
<feature type="compositionally biased region" description="Basic residues" evidence="1">
    <location>
        <begin position="59"/>
        <end position="68"/>
    </location>
</feature>
<proteinExistence type="predicted"/>
<evidence type="ECO:0000313" key="4">
    <source>
        <dbReference type="Proteomes" id="UP000046392"/>
    </source>
</evidence>
<feature type="region of interest" description="Disordered" evidence="1">
    <location>
        <begin position="488"/>
        <end position="542"/>
    </location>
</feature>
<feature type="compositionally biased region" description="Basic and acidic residues" evidence="1">
    <location>
        <begin position="502"/>
        <end position="514"/>
    </location>
</feature>
<name>A0A0N5CG24_STREA</name>
<feature type="domain" description="SCP" evidence="3">
    <location>
        <begin position="737"/>
        <end position="866"/>
    </location>
</feature>
<protein>
    <submittedName>
        <fullName evidence="5">SCP domain-containing protein</fullName>
    </submittedName>
</protein>
<evidence type="ECO:0000256" key="2">
    <source>
        <dbReference type="SAM" id="SignalP"/>
    </source>
</evidence>
<organism evidence="4 5">
    <name type="scientific">Strongyloides papillosus</name>
    <name type="common">Intestinal threadworm</name>
    <dbReference type="NCBI Taxonomy" id="174720"/>
    <lineage>
        <taxon>Eukaryota</taxon>
        <taxon>Metazoa</taxon>
        <taxon>Ecdysozoa</taxon>
        <taxon>Nematoda</taxon>
        <taxon>Chromadorea</taxon>
        <taxon>Rhabditida</taxon>
        <taxon>Tylenchina</taxon>
        <taxon>Panagrolaimomorpha</taxon>
        <taxon>Strongyloidoidea</taxon>
        <taxon>Strongyloididae</taxon>
        <taxon>Strongyloides</taxon>
    </lineage>
</organism>
<feature type="region of interest" description="Disordered" evidence="1">
    <location>
        <begin position="575"/>
        <end position="603"/>
    </location>
</feature>
<keyword evidence="4" id="KW-1185">Reference proteome</keyword>
<dbReference type="WBParaSite" id="SPAL_0001680300.3">
    <property type="protein sequence ID" value="SPAL_0001680300.3"/>
    <property type="gene ID" value="SPAL_0001680300"/>
</dbReference>
<accession>A0A0N5CG24</accession>
<feature type="compositionally biased region" description="Low complexity" evidence="1">
    <location>
        <begin position="25"/>
        <end position="34"/>
    </location>
</feature>
<dbReference type="SUPFAM" id="SSF55797">
    <property type="entry name" value="PR-1-like"/>
    <property type="match status" value="2"/>
</dbReference>
<dbReference type="PANTHER" id="PTHR10334">
    <property type="entry name" value="CYSTEINE-RICH SECRETORY PROTEIN-RELATED"/>
    <property type="match status" value="1"/>
</dbReference>
<reference evidence="5" key="1">
    <citation type="submission" date="2017-02" db="UniProtKB">
        <authorList>
            <consortium name="WormBaseParasite"/>
        </authorList>
    </citation>
    <scope>IDENTIFICATION</scope>
</reference>
<dbReference type="SMART" id="SM00198">
    <property type="entry name" value="SCP"/>
    <property type="match status" value="2"/>
</dbReference>
<evidence type="ECO:0000313" key="5">
    <source>
        <dbReference type="WBParaSite" id="SPAL_0001680300.3"/>
    </source>
</evidence>
<evidence type="ECO:0000259" key="3">
    <source>
        <dbReference type="SMART" id="SM00198"/>
    </source>
</evidence>
<keyword evidence="2" id="KW-0732">Signal</keyword>
<dbReference type="Pfam" id="PF00188">
    <property type="entry name" value="CAP"/>
    <property type="match status" value="2"/>
</dbReference>
<feature type="domain" description="SCP" evidence="3">
    <location>
        <begin position="285"/>
        <end position="414"/>
    </location>
</feature>
<feature type="compositionally biased region" description="Basic residues" evidence="1">
    <location>
        <begin position="121"/>
        <end position="131"/>
    </location>
</feature>
<dbReference type="AlphaFoldDB" id="A0A0N5CG24"/>
<feature type="compositionally biased region" description="Basic and acidic residues" evidence="1">
    <location>
        <begin position="70"/>
        <end position="85"/>
    </location>
</feature>
<feature type="region of interest" description="Disordered" evidence="1">
    <location>
        <begin position="23"/>
        <end position="45"/>
    </location>
</feature>
<dbReference type="InterPro" id="IPR035940">
    <property type="entry name" value="CAP_sf"/>
</dbReference>
<feature type="region of interest" description="Disordered" evidence="1">
    <location>
        <begin position="59"/>
        <end position="91"/>
    </location>
</feature>
<dbReference type="InterPro" id="IPR001283">
    <property type="entry name" value="CRISP-related"/>
</dbReference>